<comment type="caution">
    <text evidence="1">The sequence shown here is derived from an EMBL/GenBank/DDBJ whole genome shotgun (WGS) entry which is preliminary data.</text>
</comment>
<sequence length="107" mass="12731">MKPRQICFRKITQIRPTASRLIHTSKECPDLLDSQQQRQSFLKPFHHFAFMLRNSFLMYCILALSFSLSLVSEEVEKDIQNTYGEKKSNCREYCFCANKSQSFDKWH</sequence>
<evidence type="ECO:0000313" key="2">
    <source>
        <dbReference type="Proteomes" id="UP001054945"/>
    </source>
</evidence>
<reference evidence="1 2" key="1">
    <citation type="submission" date="2021-06" db="EMBL/GenBank/DDBJ databases">
        <title>Caerostris extrusa draft genome.</title>
        <authorList>
            <person name="Kono N."/>
            <person name="Arakawa K."/>
        </authorList>
    </citation>
    <scope>NUCLEOTIDE SEQUENCE [LARGE SCALE GENOMIC DNA]</scope>
</reference>
<evidence type="ECO:0000313" key="1">
    <source>
        <dbReference type="EMBL" id="GIY40943.1"/>
    </source>
</evidence>
<dbReference type="AlphaFoldDB" id="A0AAV4T2N5"/>
<proteinExistence type="predicted"/>
<protein>
    <submittedName>
        <fullName evidence="1">Uncharacterized protein</fullName>
    </submittedName>
</protein>
<organism evidence="1 2">
    <name type="scientific">Caerostris extrusa</name>
    <name type="common">Bark spider</name>
    <name type="synonym">Caerostris bankana</name>
    <dbReference type="NCBI Taxonomy" id="172846"/>
    <lineage>
        <taxon>Eukaryota</taxon>
        <taxon>Metazoa</taxon>
        <taxon>Ecdysozoa</taxon>
        <taxon>Arthropoda</taxon>
        <taxon>Chelicerata</taxon>
        <taxon>Arachnida</taxon>
        <taxon>Araneae</taxon>
        <taxon>Araneomorphae</taxon>
        <taxon>Entelegynae</taxon>
        <taxon>Araneoidea</taxon>
        <taxon>Araneidae</taxon>
        <taxon>Caerostris</taxon>
    </lineage>
</organism>
<accession>A0AAV4T2N5</accession>
<name>A0AAV4T2N5_CAEEX</name>
<keyword evidence="2" id="KW-1185">Reference proteome</keyword>
<dbReference type="Proteomes" id="UP001054945">
    <property type="component" value="Unassembled WGS sequence"/>
</dbReference>
<dbReference type="EMBL" id="BPLR01010679">
    <property type="protein sequence ID" value="GIY40943.1"/>
    <property type="molecule type" value="Genomic_DNA"/>
</dbReference>
<gene>
    <name evidence="1" type="ORF">CEXT_351611</name>
</gene>